<keyword evidence="2" id="KW-0378">Hydrolase</keyword>
<evidence type="ECO:0000256" key="1">
    <source>
        <dbReference type="ARBA" id="ARBA00022741"/>
    </source>
</evidence>
<dbReference type="EMBL" id="SNWD01000004">
    <property type="protein sequence ID" value="TDN83555.1"/>
    <property type="molecule type" value="Genomic_DNA"/>
</dbReference>
<dbReference type="InterPro" id="IPR014016">
    <property type="entry name" value="UvrD-like_ATP-bd"/>
</dbReference>
<dbReference type="Proteomes" id="UP000295493">
    <property type="component" value="Unassembled WGS sequence"/>
</dbReference>
<dbReference type="PANTHER" id="PTHR11070:SF2">
    <property type="entry name" value="ATP-DEPENDENT DNA HELICASE SRS2"/>
    <property type="match status" value="1"/>
</dbReference>
<reference evidence="7 8" key="1">
    <citation type="submission" date="2019-03" db="EMBL/GenBank/DDBJ databases">
        <title>Genomic Encyclopedia of Type Strains, Phase IV (KMG-IV): sequencing the most valuable type-strain genomes for metagenomic binning, comparative biology and taxonomic classification.</title>
        <authorList>
            <person name="Goeker M."/>
        </authorList>
    </citation>
    <scope>NUCLEOTIDE SEQUENCE [LARGE SCALE GENOMIC DNA]</scope>
    <source>
        <strain evidence="7 8">DSM 25059</strain>
    </source>
</reference>
<evidence type="ECO:0000313" key="8">
    <source>
        <dbReference type="Proteomes" id="UP000295493"/>
    </source>
</evidence>
<proteinExistence type="predicted"/>
<dbReference type="GO" id="GO:0000725">
    <property type="term" value="P:recombinational repair"/>
    <property type="evidence" value="ECO:0007669"/>
    <property type="project" value="TreeGrafter"/>
</dbReference>
<dbReference type="InterPro" id="IPR000212">
    <property type="entry name" value="DNA_helicase_UvrD/REP"/>
</dbReference>
<keyword evidence="3 7" id="KW-0347">Helicase</keyword>
<evidence type="ECO:0000259" key="6">
    <source>
        <dbReference type="Pfam" id="PF00580"/>
    </source>
</evidence>
<keyword evidence="1" id="KW-0547">Nucleotide-binding</keyword>
<name>A0A4R6FS20_9SPHN</name>
<feature type="domain" description="UvrD-like helicase ATP-binding" evidence="6">
    <location>
        <begin position="100"/>
        <end position="171"/>
    </location>
</feature>
<protein>
    <recommendedName>
        <fullName evidence="5">DNA 3'-5' helicase II</fullName>
    </recommendedName>
</protein>
<evidence type="ECO:0000256" key="4">
    <source>
        <dbReference type="ARBA" id="ARBA00022840"/>
    </source>
</evidence>
<keyword evidence="8" id="KW-1185">Reference proteome</keyword>
<dbReference type="RefSeq" id="WP_133495116.1">
    <property type="nucleotide sequence ID" value="NZ_BMLU01000004.1"/>
</dbReference>
<dbReference type="InterPro" id="IPR027417">
    <property type="entry name" value="P-loop_NTPase"/>
</dbReference>
<evidence type="ECO:0000256" key="2">
    <source>
        <dbReference type="ARBA" id="ARBA00022801"/>
    </source>
</evidence>
<dbReference type="PANTHER" id="PTHR11070">
    <property type="entry name" value="UVRD / RECB / PCRA DNA HELICASE FAMILY MEMBER"/>
    <property type="match status" value="1"/>
</dbReference>
<keyword evidence="4" id="KW-0067">ATP-binding</keyword>
<evidence type="ECO:0000256" key="5">
    <source>
        <dbReference type="ARBA" id="ARBA00034923"/>
    </source>
</evidence>
<dbReference type="SUPFAM" id="SSF52540">
    <property type="entry name" value="P-loop containing nucleoside triphosphate hydrolases"/>
    <property type="match status" value="1"/>
</dbReference>
<dbReference type="Gene3D" id="3.40.50.300">
    <property type="entry name" value="P-loop containing nucleotide triphosphate hydrolases"/>
    <property type="match status" value="1"/>
</dbReference>
<gene>
    <name evidence="7" type="ORF">EV664_10438</name>
</gene>
<accession>A0A4R6FS20</accession>
<comment type="caution">
    <text evidence="7">The sequence shown here is derived from an EMBL/GenBank/DDBJ whole genome shotgun (WGS) entry which is preliminary data.</text>
</comment>
<dbReference type="Pfam" id="PF00580">
    <property type="entry name" value="UvrD-helicase"/>
    <property type="match status" value="1"/>
</dbReference>
<dbReference type="GO" id="GO:0005524">
    <property type="term" value="F:ATP binding"/>
    <property type="evidence" value="ECO:0007669"/>
    <property type="project" value="UniProtKB-KW"/>
</dbReference>
<dbReference type="OrthoDB" id="7211215at2"/>
<dbReference type="AlphaFoldDB" id="A0A4R6FS20"/>
<dbReference type="GO" id="GO:0043138">
    <property type="term" value="F:3'-5' DNA helicase activity"/>
    <property type="evidence" value="ECO:0007669"/>
    <property type="project" value="TreeGrafter"/>
</dbReference>
<organism evidence="7 8">
    <name type="scientific">Stakelama pacifica</name>
    <dbReference type="NCBI Taxonomy" id="517720"/>
    <lineage>
        <taxon>Bacteria</taxon>
        <taxon>Pseudomonadati</taxon>
        <taxon>Pseudomonadota</taxon>
        <taxon>Alphaproteobacteria</taxon>
        <taxon>Sphingomonadales</taxon>
        <taxon>Sphingomonadaceae</taxon>
        <taxon>Stakelama</taxon>
    </lineage>
</organism>
<dbReference type="GO" id="GO:0003677">
    <property type="term" value="F:DNA binding"/>
    <property type="evidence" value="ECO:0007669"/>
    <property type="project" value="InterPro"/>
</dbReference>
<evidence type="ECO:0000256" key="3">
    <source>
        <dbReference type="ARBA" id="ARBA00022806"/>
    </source>
</evidence>
<dbReference type="GO" id="GO:0016787">
    <property type="term" value="F:hydrolase activity"/>
    <property type="evidence" value="ECO:0007669"/>
    <property type="project" value="UniProtKB-KW"/>
</dbReference>
<evidence type="ECO:0000313" key="7">
    <source>
        <dbReference type="EMBL" id="TDN83555.1"/>
    </source>
</evidence>
<sequence>MAEADDADLAAIVCATRAGSVVAAAGCGKTEQIANAVEHSEGRRLILTHTHAGVDALRRRLRDRKVSTNRYAIDTIAGWCLRYSASYPLRSGLTVTEPKGEQDWSAVYAAALKLLASGAIERVLRASYCGVLVDEYQDCSHRQHEIVTAISKVLPTCVFGDPLQAIFDFNGQAPVDWKAAVFPHFPLIRTLTKAHRWHRHGNAALATWLEAIRPVLESGSNVALDKRPACVTWEWLPDQDGPRQNKIVAACLKAMGNDGNLVVIADSVNEGARAAIARSLGKQRFSTIEPVECKAIFGATRKLATTNGPKRLEATLDLLEKCMSGIGRADFKKAVAARKLGRKLGETRFGTLIGLALALEQDASNASCLALIDGFAGLPACHIYRREMLSAVRSALKLIMSGEDISLAEAVWRVQNQLRHAGRRVPYYSVGSTLLVKGLEFANVVIVHSPSLSNKDWYVALTRATHRITILSPDRSIRPPG</sequence>